<feature type="region of interest" description="Disordered" evidence="1">
    <location>
        <begin position="393"/>
        <end position="432"/>
    </location>
</feature>
<evidence type="ECO:0000313" key="3">
    <source>
        <dbReference type="EMBL" id="KAF5346414.1"/>
    </source>
</evidence>
<feature type="region of interest" description="Disordered" evidence="1">
    <location>
        <begin position="266"/>
        <end position="338"/>
    </location>
</feature>
<evidence type="ECO:0008006" key="5">
    <source>
        <dbReference type="Google" id="ProtNLM"/>
    </source>
</evidence>
<reference evidence="3 4" key="1">
    <citation type="journal article" date="2020" name="ISME J.">
        <title>Uncovering the hidden diversity of litter-decomposition mechanisms in mushroom-forming fungi.</title>
        <authorList>
            <person name="Floudas D."/>
            <person name="Bentzer J."/>
            <person name="Ahren D."/>
            <person name="Johansson T."/>
            <person name="Persson P."/>
            <person name="Tunlid A."/>
        </authorList>
    </citation>
    <scope>NUCLEOTIDE SEQUENCE [LARGE SCALE GENOMIC DNA]</scope>
    <source>
        <strain evidence="3 4">CBS 291.85</strain>
    </source>
</reference>
<protein>
    <recommendedName>
        <fullName evidence="5">Transmembrane protein</fullName>
    </recommendedName>
</protein>
<feature type="transmembrane region" description="Helical" evidence="2">
    <location>
        <begin position="12"/>
        <end position="38"/>
    </location>
</feature>
<evidence type="ECO:0000256" key="2">
    <source>
        <dbReference type="SAM" id="Phobius"/>
    </source>
</evidence>
<accession>A0A8H5CQZ9</accession>
<sequence>MPGFNSIQLGSPIASITAVYLTLVMYTVEVCLSFNFIRRSLRSISGSQRSGGKEMIMRLFFRIPNIFLGLGVMVDTVCVVAICAHIAYAFAGFPIQIKIWTIPTFAVATSLSGAIEHAYFIHRYWAISHNKITTGGLICCTTTHTLFPIIAVAVLIADEYEIRPTLLPDSIRISAALSAFTDIAVAIVTLWTLRSATVIYDSTRSLLRRFSILIIASGCLSSTFTLLLLITSIVNPDGYAFIYLSLGRIYTLTTVINCLLMPKVRASSSSSSDDDDSDSEIERTVSLSVFSPSGPGRGRRRGRSGHRAERERRSKSRSNRNRERDCGNGNGEAGGMKFTSHVMSYPRAQILSSHLDPITKPSGHVPAFSIDSLTGGMGTGLAMDRLYLSRDDSASDSATSVPMSLEGFNQLELERERERERERRPGSDSDSRYRLSLTTVQSLSTTRAATESNCGGGEGEGEGCVSRDRELRERYMSRMDDKDSLEHEHDLGCDVDVKGLDSDLTREVTGVELSASTKIE</sequence>
<feature type="region of interest" description="Disordered" evidence="1">
    <location>
        <begin position="444"/>
        <end position="467"/>
    </location>
</feature>
<dbReference type="OrthoDB" id="2993818at2759"/>
<feature type="transmembrane region" description="Helical" evidence="2">
    <location>
        <begin position="177"/>
        <end position="200"/>
    </location>
</feature>
<feature type="transmembrane region" description="Helical" evidence="2">
    <location>
        <begin position="132"/>
        <end position="157"/>
    </location>
</feature>
<evidence type="ECO:0000256" key="1">
    <source>
        <dbReference type="SAM" id="MobiDB-lite"/>
    </source>
</evidence>
<feature type="transmembrane region" description="Helical" evidence="2">
    <location>
        <begin position="59"/>
        <end position="91"/>
    </location>
</feature>
<feature type="transmembrane region" description="Helical" evidence="2">
    <location>
        <begin position="212"/>
        <end position="234"/>
    </location>
</feature>
<organism evidence="3 4">
    <name type="scientific">Tetrapyrgos nigripes</name>
    <dbReference type="NCBI Taxonomy" id="182062"/>
    <lineage>
        <taxon>Eukaryota</taxon>
        <taxon>Fungi</taxon>
        <taxon>Dikarya</taxon>
        <taxon>Basidiomycota</taxon>
        <taxon>Agaricomycotina</taxon>
        <taxon>Agaricomycetes</taxon>
        <taxon>Agaricomycetidae</taxon>
        <taxon>Agaricales</taxon>
        <taxon>Marasmiineae</taxon>
        <taxon>Marasmiaceae</taxon>
        <taxon>Tetrapyrgos</taxon>
    </lineage>
</organism>
<dbReference type="Proteomes" id="UP000559256">
    <property type="component" value="Unassembled WGS sequence"/>
</dbReference>
<dbReference type="EMBL" id="JAACJM010000102">
    <property type="protein sequence ID" value="KAF5346414.1"/>
    <property type="molecule type" value="Genomic_DNA"/>
</dbReference>
<keyword evidence="2" id="KW-1133">Transmembrane helix</keyword>
<feature type="transmembrane region" description="Helical" evidence="2">
    <location>
        <begin position="97"/>
        <end position="120"/>
    </location>
</feature>
<dbReference type="AlphaFoldDB" id="A0A8H5CQZ9"/>
<keyword evidence="2" id="KW-0812">Transmembrane</keyword>
<feature type="compositionally biased region" description="Basic and acidic residues" evidence="1">
    <location>
        <begin position="412"/>
        <end position="432"/>
    </location>
</feature>
<evidence type="ECO:0000313" key="4">
    <source>
        <dbReference type="Proteomes" id="UP000559256"/>
    </source>
</evidence>
<proteinExistence type="predicted"/>
<keyword evidence="2" id="KW-0472">Membrane</keyword>
<gene>
    <name evidence="3" type="ORF">D9758_012766</name>
</gene>
<feature type="transmembrane region" description="Helical" evidence="2">
    <location>
        <begin position="240"/>
        <end position="260"/>
    </location>
</feature>
<keyword evidence="4" id="KW-1185">Reference proteome</keyword>
<name>A0A8H5CQZ9_9AGAR</name>
<comment type="caution">
    <text evidence="3">The sequence shown here is derived from an EMBL/GenBank/DDBJ whole genome shotgun (WGS) entry which is preliminary data.</text>
</comment>